<gene>
    <name evidence="1" type="ORF">HPC62_03395</name>
</gene>
<keyword evidence="2" id="KW-1185">Reference proteome</keyword>
<sequence>MVSDAPLPQEVAVTILLDGGTQQTVTIQSNNMLLQELFETLVAPPENRPQRLFQIPITEGKAILCFPSDRLVGLVTEPPIILRQQPQAEPTNATDSLLPGM</sequence>
<name>A0A6M8B9C2_9CYAN</name>
<evidence type="ECO:0000313" key="2">
    <source>
        <dbReference type="Proteomes" id="UP000505210"/>
    </source>
</evidence>
<dbReference type="KEGG" id="theu:HPC62_03395"/>
<organism evidence="1 2">
    <name type="scientific">Thermoleptolyngbya sichuanensis A183</name>
    <dbReference type="NCBI Taxonomy" id="2737172"/>
    <lineage>
        <taxon>Bacteria</taxon>
        <taxon>Bacillati</taxon>
        <taxon>Cyanobacteriota</taxon>
        <taxon>Cyanophyceae</taxon>
        <taxon>Oculatellales</taxon>
        <taxon>Oculatellaceae</taxon>
        <taxon>Thermoleptolyngbya</taxon>
        <taxon>Thermoleptolyngbya sichuanensis</taxon>
    </lineage>
</organism>
<dbReference type="EMBL" id="CP053661">
    <property type="protein sequence ID" value="QKD81347.1"/>
    <property type="molecule type" value="Genomic_DNA"/>
</dbReference>
<dbReference type="RefSeq" id="WP_172353749.1">
    <property type="nucleotide sequence ID" value="NZ_CP053661.1"/>
</dbReference>
<dbReference type="Proteomes" id="UP000505210">
    <property type="component" value="Chromosome"/>
</dbReference>
<evidence type="ECO:0000313" key="1">
    <source>
        <dbReference type="EMBL" id="QKD81347.1"/>
    </source>
</evidence>
<protein>
    <submittedName>
        <fullName evidence="1">Uncharacterized protein</fullName>
    </submittedName>
</protein>
<dbReference type="AlphaFoldDB" id="A0A6M8B9C2"/>
<accession>A0A6M8B9C2</accession>
<reference evidence="1 2" key="1">
    <citation type="submission" date="2020-05" db="EMBL/GenBank/DDBJ databases">
        <title>Complete genome sequence of of a novel Thermoleptolyngbya strain isolated from hot springs of Ganzi, Sichuan China.</title>
        <authorList>
            <person name="Tang J."/>
            <person name="Daroch M."/>
            <person name="Li L."/>
            <person name="Waleron K."/>
            <person name="Waleron M."/>
            <person name="Waleron M."/>
        </authorList>
    </citation>
    <scope>NUCLEOTIDE SEQUENCE [LARGE SCALE GENOMIC DNA]</scope>
    <source>
        <strain evidence="1 2">PKUAC-SCTA183</strain>
    </source>
</reference>
<proteinExistence type="predicted"/>